<dbReference type="RefSeq" id="XP_009527154.1">
    <property type="nucleotide sequence ID" value="XM_009528859.1"/>
</dbReference>
<keyword evidence="1" id="KW-1133">Transmembrane helix</keyword>
<feature type="non-terminal residue" evidence="2">
    <location>
        <position position="137"/>
    </location>
</feature>
<sequence>QRNTQVVKRTLELLFQNEYIGLIAYIQSIIPCIYMAYMAVLQKLPNRIFYPRDRSIGDGEFFAVISILAMLQLMSLLVLHWIVGKRLSVSTLHQVAFVLETHAEHVHGKLAIWLIYTVSLPLAHYGSDFSFRFAWIH</sequence>
<protein>
    <submittedName>
        <fullName evidence="2">Uncharacterized protein</fullName>
    </submittedName>
</protein>
<organism evidence="2 3">
    <name type="scientific">Phytophthora sojae (strain P6497)</name>
    <name type="common">Soybean stem and root rot agent</name>
    <name type="synonym">Phytophthora megasperma f. sp. glycines</name>
    <dbReference type="NCBI Taxonomy" id="1094619"/>
    <lineage>
        <taxon>Eukaryota</taxon>
        <taxon>Sar</taxon>
        <taxon>Stramenopiles</taxon>
        <taxon>Oomycota</taxon>
        <taxon>Peronosporomycetes</taxon>
        <taxon>Peronosporales</taxon>
        <taxon>Peronosporaceae</taxon>
        <taxon>Phytophthora</taxon>
    </lineage>
</organism>
<dbReference type="GeneID" id="20651633"/>
<reference evidence="2 3" key="1">
    <citation type="journal article" date="2006" name="Science">
        <title>Phytophthora genome sequences uncover evolutionary origins and mechanisms of pathogenesis.</title>
        <authorList>
            <person name="Tyler B.M."/>
            <person name="Tripathy S."/>
            <person name="Zhang X."/>
            <person name="Dehal P."/>
            <person name="Jiang R.H."/>
            <person name="Aerts A."/>
            <person name="Arredondo F.D."/>
            <person name="Baxter L."/>
            <person name="Bensasson D."/>
            <person name="Beynon J.L."/>
            <person name="Chapman J."/>
            <person name="Damasceno C.M."/>
            <person name="Dorrance A.E."/>
            <person name="Dou D."/>
            <person name="Dickerman A.W."/>
            <person name="Dubchak I.L."/>
            <person name="Garbelotto M."/>
            <person name="Gijzen M."/>
            <person name="Gordon S.G."/>
            <person name="Govers F."/>
            <person name="Grunwald N.J."/>
            <person name="Huang W."/>
            <person name="Ivors K.L."/>
            <person name="Jones R.W."/>
            <person name="Kamoun S."/>
            <person name="Krampis K."/>
            <person name="Lamour K.H."/>
            <person name="Lee M.K."/>
            <person name="McDonald W.H."/>
            <person name="Medina M."/>
            <person name="Meijer H.J."/>
            <person name="Nordberg E.K."/>
            <person name="Maclean D.J."/>
            <person name="Ospina-Giraldo M.D."/>
            <person name="Morris P.F."/>
            <person name="Phuntumart V."/>
            <person name="Putnam N.H."/>
            <person name="Rash S."/>
            <person name="Rose J.K."/>
            <person name="Sakihama Y."/>
            <person name="Salamov A.A."/>
            <person name="Savidor A."/>
            <person name="Scheuring C.F."/>
            <person name="Smith B.M."/>
            <person name="Sobral B.W."/>
            <person name="Terry A."/>
            <person name="Torto-Alalibo T.A."/>
            <person name="Win J."/>
            <person name="Xu Z."/>
            <person name="Zhang H."/>
            <person name="Grigoriev I.V."/>
            <person name="Rokhsar D.S."/>
            <person name="Boore J.L."/>
        </authorList>
    </citation>
    <scope>NUCLEOTIDE SEQUENCE [LARGE SCALE GENOMIC DNA]</scope>
    <source>
        <strain evidence="2 3">P6497</strain>
    </source>
</reference>
<proteinExistence type="predicted"/>
<accession>G4ZI47</accession>
<dbReference type="Proteomes" id="UP000002640">
    <property type="component" value="Unassembled WGS sequence"/>
</dbReference>
<dbReference type="AlphaFoldDB" id="G4ZI47"/>
<keyword evidence="3" id="KW-1185">Reference proteome</keyword>
<evidence type="ECO:0000313" key="3">
    <source>
        <dbReference type="Proteomes" id="UP000002640"/>
    </source>
</evidence>
<feature type="transmembrane region" description="Helical" evidence="1">
    <location>
        <begin position="19"/>
        <end position="40"/>
    </location>
</feature>
<dbReference type="EMBL" id="JH159154">
    <property type="protein sequence ID" value="EGZ18096.1"/>
    <property type="molecule type" value="Genomic_DNA"/>
</dbReference>
<evidence type="ECO:0000256" key="1">
    <source>
        <dbReference type="SAM" id="Phobius"/>
    </source>
</evidence>
<keyword evidence="1" id="KW-0812">Transmembrane</keyword>
<name>G4ZI47_PHYSP</name>
<gene>
    <name evidence="2" type="ORF">PHYSODRAFT_409952</name>
</gene>
<dbReference type="KEGG" id="psoj:PHYSODRAFT_409952"/>
<evidence type="ECO:0000313" key="2">
    <source>
        <dbReference type="EMBL" id="EGZ18096.1"/>
    </source>
</evidence>
<keyword evidence="1" id="KW-0472">Membrane</keyword>
<feature type="transmembrane region" description="Helical" evidence="1">
    <location>
        <begin position="61"/>
        <end position="83"/>
    </location>
</feature>
<feature type="non-terminal residue" evidence="2">
    <location>
        <position position="1"/>
    </location>
</feature>
<dbReference type="InParanoid" id="G4ZI47"/>